<reference evidence="9 10" key="1">
    <citation type="submission" date="2019-04" db="EMBL/GenBank/DDBJ databases">
        <title>Herbidospora sp. NEAU-GS14.nov., a novel actinomycete isolated from soil.</title>
        <authorList>
            <person name="Han L."/>
        </authorList>
    </citation>
    <scope>NUCLEOTIDE SEQUENCE [LARGE SCALE GENOMIC DNA]</scope>
    <source>
        <strain evidence="9 10">NEAU-GS14</strain>
    </source>
</reference>
<evidence type="ECO:0000313" key="9">
    <source>
        <dbReference type="EMBL" id="TKK89782.1"/>
    </source>
</evidence>
<comment type="caution">
    <text evidence="9">The sequence shown here is derived from an EMBL/GenBank/DDBJ whole genome shotgun (WGS) entry which is preliminary data.</text>
</comment>
<proteinExistence type="predicted"/>
<feature type="compositionally biased region" description="Basic and acidic residues" evidence="6">
    <location>
        <begin position="84"/>
        <end position="104"/>
    </location>
</feature>
<dbReference type="OrthoDB" id="3298527at2"/>
<dbReference type="Proteomes" id="UP000308705">
    <property type="component" value="Unassembled WGS sequence"/>
</dbReference>
<sequence>MAYRVGMANVVVGLALLAFWLYCLFDVITTPPEIVRTLPKAAWVLVVMIPAMGGVLWLLAGRPVPEPITPGQNLLPSPPPEAPRGPDDDPDFLRSLERKLRDED</sequence>
<evidence type="ECO:0000256" key="5">
    <source>
        <dbReference type="ARBA" id="ARBA00023136"/>
    </source>
</evidence>
<protein>
    <recommendedName>
        <fullName evidence="8">Cardiolipin synthase N-terminal domain-containing protein</fullName>
    </recommendedName>
</protein>
<feature type="domain" description="Cardiolipin synthase N-terminal" evidence="8">
    <location>
        <begin position="18"/>
        <end position="62"/>
    </location>
</feature>
<keyword evidence="10" id="KW-1185">Reference proteome</keyword>
<dbReference type="InterPro" id="IPR027379">
    <property type="entry name" value="CLS_N"/>
</dbReference>
<keyword evidence="3 7" id="KW-0812">Transmembrane</keyword>
<dbReference type="EMBL" id="SZQA01000005">
    <property type="protein sequence ID" value="TKK89782.1"/>
    <property type="molecule type" value="Genomic_DNA"/>
</dbReference>
<dbReference type="GO" id="GO:0005886">
    <property type="term" value="C:plasma membrane"/>
    <property type="evidence" value="ECO:0007669"/>
    <property type="project" value="UniProtKB-SubCell"/>
</dbReference>
<dbReference type="AlphaFoldDB" id="A0A4U3MM91"/>
<feature type="region of interest" description="Disordered" evidence="6">
    <location>
        <begin position="69"/>
        <end position="104"/>
    </location>
</feature>
<evidence type="ECO:0000256" key="2">
    <source>
        <dbReference type="ARBA" id="ARBA00022475"/>
    </source>
</evidence>
<dbReference type="Pfam" id="PF13396">
    <property type="entry name" value="PLDc_N"/>
    <property type="match status" value="1"/>
</dbReference>
<accession>A0A4U3MM91</accession>
<evidence type="ECO:0000256" key="1">
    <source>
        <dbReference type="ARBA" id="ARBA00004651"/>
    </source>
</evidence>
<feature type="transmembrane region" description="Helical" evidence="7">
    <location>
        <begin position="41"/>
        <end position="60"/>
    </location>
</feature>
<evidence type="ECO:0000256" key="6">
    <source>
        <dbReference type="SAM" id="MobiDB-lite"/>
    </source>
</evidence>
<evidence type="ECO:0000256" key="7">
    <source>
        <dbReference type="SAM" id="Phobius"/>
    </source>
</evidence>
<evidence type="ECO:0000256" key="3">
    <source>
        <dbReference type="ARBA" id="ARBA00022692"/>
    </source>
</evidence>
<keyword evidence="4 7" id="KW-1133">Transmembrane helix</keyword>
<organism evidence="9 10">
    <name type="scientific">Herbidospora galbida</name>
    <dbReference type="NCBI Taxonomy" id="2575442"/>
    <lineage>
        <taxon>Bacteria</taxon>
        <taxon>Bacillati</taxon>
        <taxon>Actinomycetota</taxon>
        <taxon>Actinomycetes</taxon>
        <taxon>Streptosporangiales</taxon>
        <taxon>Streptosporangiaceae</taxon>
        <taxon>Herbidospora</taxon>
    </lineage>
</organism>
<evidence type="ECO:0000259" key="8">
    <source>
        <dbReference type="Pfam" id="PF13396"/>
    </source>
</evidence>
<evidence type="ECO:0000256" key="4">
    <source>
        <dbReference type="ARBA" id="ARBA00022989"/>
    </source>
</evidence>
<evidence type="ECO:0000313" key="10">
    <source>
        <dbReference type="Proteomes" id="UP000308705"/>
    </source>
</evidence>
<gene>
    <name evidence="9" type="ORF">FDA94_07765</name>
</gene>
<name>A0A4U3MM91_9ACTN</name>
<keyword evidence="5 7" id="KW-0472">Membrane</keyword>
<keyword evidence="2" id="KW-1003">Cell membrane</keyword>
<comment type="subcellular location">
    <subcellularLocation>
        <location evidence="1">Cell membrane</location>
        <topology evidence="1">Multi-pass membrane protein</topology>
    </subcellularLocation>
</comment>